<accession>A0AAU8DM79</accession>
<organism evidence="1">
    <name type="scientific">Nakamurella sp. A5-74</name>
    <dbReference type="NCBI Taxonomy" id="3158264"/>
    <lineage>
        <taxon>Bacteria</taxon>
        <taxon>Bacillati</taxon>
        <taxon>Actinomycetota</taxon>
        <taxon>Actinomycetes</taxon>
        <taxon>Nakamurellales</taxon>
        <taxon>Nakamurellaceae</taxon>
        <taxon>Nakamurella</taxon>
    </lineage>
</organism>
<proteinExistence type="predicted"/>
<gene>
    <name evidence="1" type="ORF">ABLG96_18915</name>
</gene>
<sequence length="151" mass="16920">MVTVTLAQRLLAAGLVWDPHPGDRFVIPGREMDDDVFVVSQMVVDVHEFPGGRVIGFNGTTEWAMDSLELTEALWLPWEGQLREQLGIRFAGLWRDGEEWVVAVENVAPQGIPERELAEGYVDPDENVREFRDTDCESAYASALLSVLDFA</sequence>
<evidence type="ECO:0000313" key="1">
    <source>
        <dbReference type="EMBL" id="XCG63249.1"/>
    </source>
</evidence>
<dbReference type="EMBL" id="CP159218">
    <property type="protein sequence ID" value="XCG63249.1"/>
    <property type="molecule type" value="Genomic_DNA"/>
</dbReference>
<dbReference type="RefSeq" id="WP_353648864.1">
    <property type="nucleotide sequence ID" value="NZ_CP159218.1"/>
</dbReference>
<reference evidence="1" key="1">
    <citation type="submission" date="2024-05" db="EMBL/GenBank/DDBJ databases">
        <authorList>
            <person name="Cai S.Y."/>
            <person name="Jin L.M."/>
            <person name="Li H.R."/>
        </authorList>
    </citation>
    <scope>NUCLEOTIDE SEQUENCE</scope>
    <source>
        <strain evidence="1">A5-74</strain>
    </source>
</reference>
<protein>
    <submittedName>
        <fullName evidence="1">Pilus assembly protein CpaE</fullName>
    </submittedName>
</protein>
<dbReference type="AlphaFoldDB" id="A0AAU8DM79"/>
<name>A0AAU8DM79_9ACTN</name>